<accession>A0ABN1YGH4</accession>
<comment type="caution">
    <text evidence="1">The sequence shown here is derived from an EMBL/GenBank/DDBJ whole genome shotgun (WGS) entry which is preliminary data.</text>
</comment>
<gene>
    <name evidence="1" type="ORF">GCM10009639_64490</name>
</gene>
<evidence type="ECO:0000313" key="2">
    <source>
        <dbReference type="Proteomes" id="UP001499863"/>
    </source>
</evidence>
<organism evidence="1 2">
    <name type="scientific">Kitasatospora putterlickiae</name>
    <dbReference type="NCBI Taxonomy" id="221725"/>
    <lineage>
        <taxon>Bacteria</taxon>
        <taxon>Bacillati</taxon>
        <taxon>Actinomycetota</taxon>
        <taxon>Actinomycetes</taxon>
        <taxon>Kitasatosporales</taxon>
        <taxon>Streptomycetaceae</taxon>
        <taxon>Kitasatospora</taxon>
    </lineage>
</organism>
<evidence type="ECO:0000313" key="1">
    <source>
        <dbReference type="EMBL" id="GAA1412334.1"/>
    </source>
</evidence>
<protein>
    <submittedName>
        <fullName evidence="1">Uncharacterized protein</fullName>
    </submittedName>
</protein>
<reference evidence="1 2" key="1">
    <citation type="journal article" date="2019" name="Int. J. Syst. Evol. Microbiol.">
        <title>The Global Catalogue of Microorganisms (GCM) 10K type strain sequencing project: providing services to taxonomists for standard genome sequencing and annotation.</title>
        <authorList>
            <consortium name="The Broad Institute Genomics Platform"/>
            <consortium name="The Broad Institute Genome Sequencing Center for Infectious Disease"/>
            <person name="Wu L."/>
            <person name="Ma J."/>
        </authorList>
    </citation>
    <scope>NUCLEOTIDE SEQUENCE [LARGE SCALE GENOMIC DNA]</scope>
    <source>
        <strain evidence="1 2">JCM 12393</strain>
    </source>
</reference>
<dbReference type="Proteomes" id="UP001499863">
    <property type="component" value="Unassembled WGS sequence"/>
</dbReference>
<proteinExistence type="predicted"/>
<keyword evidence="2" id="KW-1185">Reference proteome</keyword>
<dbReference type="RefSeq" id="WP_344344173.1">
    <property type="nucleotide sequence ID" value="NZ_BAAAKJ010000433.1"/>
</dbReference>
<name>A0ABN1YGH4_9ACTN</name>
<sequence>MDLTPNVAAQPGAAPIAGLPDAWHWSRAIFNIDAILTQDREHLLEMRVMGRYDAALAQAVLTLARERSTDITESDRPLVALAGLASPDWTFDTVAAVSPDVHDNHAQDDTDLHRATWTLFPGHSCEFSGTETQEEARHLFRLALRPTKLDRDPIPFLRMRYHNTRTRSHSVGPDRGIAPLSVLLNELSLLDGAPGSVVEWENRTGELLKVEAATDLLLLRTTTGDRPITVNDLLALAEHSVFHADEPE</sequence>
<dbReference type="EMBL" id="BAAAKJ010000433">
    <property type="protein sequence ID" value="GAA1412334.1"/>
    <property type="molecule type" value="Genomic_DNA"/>
</dbReference>